<keyword evidence="3" id="KW-0540">Nuclease</keyword>
<dbReference type="PANTHER" id="PTHR41694">
    <property type="entry name" value="ENDOGENOUS RETROVIRUS GROUP K MEMBER POL PROTEIN"/>
    <property type="match status" value="1"/>
</dbReference>
<proteinExistence type="predicted"/>
<keyword evidence="1" id="KW-0808">Transferase</keyword>
<keyword evidence="6" id="KW-0695">RNA-directed DNA polymerase</keyword>
<comment type="caution">
    <text evidence="8">The sequence shown here is derived from an EMBL/GenBank/DDBJ whole genome shotgun (WGS) entry which is preliminary data.</text>
</comment>
<dbReference type="OrthoDB" id="9395371at2759"/>
<organism evidence="8 9">
    <name type="scientific">Zosterops borbonicus</name>
    <dbReference type="NCBI Taxonomy" id="364589"/>
    <lineage>
        <taxon>Eukaryota</taxon>
        <taxon>Metazoa</taxon>
        <taxon>Chordata</taxon>
        <taxon>Craniata</taxon>
        <taxon>Vertebrata</taxon>
        <taxon>Euteleostomi</taxon>
        <taxon>Archelosauria</taxon>
        <taxon>Archosauria</taxon>
        <taxon>Dinosauria</taxon>
        <taxon>Saurischia</taxon>
        <taxon>Theropoda</taxon>
        <taxon>Coelurosauria</taxon>
        <taxon>Aves</taxon>
        <taxon>Neognathae</taxon>
        <taxon>Neoaves</taxon>
        <taxon>Telluraves</taxon>
        <taxon>Australaves</taxon>
        <taxon>Passeriformes</taxon>
        <taxon>Sylvioidea</taxon>
        <taxon>Zosteropidae</taxon>
        <taxon>Zosterops</taxon>
    </lineage>
</organism>
<evidence type="ECO:0000256" key="2">
    <source>
        <dbReference type="ARBA" id="ARBA00022695"/>
    </source>
</evidence>
<protein>
    <recommendedName>
        <fullName evidence="7">RNase H type-1 domain-containing protein</fullName>
    </recommendedName>
</protein>
<keyword evidence="2" id="KW-0548">Nucleotidyltransferase</keyword>
<dbReference type="SUPFAM" id="SSF53098">
    <property type="entry name" value="Ribonuclease H-like"/>
    <property type="match status" value="1"/>
</dbReference>
<evidence type="ECO:0000256" key="1">
    <source>
        <dbReference type="ARBA" id="ARBA00022679"/>
    </source>
</evidence>
<evidence type="ECO:0000256" key="3">
    <source>
        <dbReference type="ARBA" id="ARBA00022722"/>
    </source>
</evidence>
<evidence type="ECO:0000259" key="7">
    <source>
        <dbReference type="PROSITE" id="PS50879"/>
    </source>
</evidence>
<evidence type="ECO:0000256" key="5">
    <source>
        <dbReference type="ARBA" id="ARBA00022801"/>
    </source>
</evidence>
<dbReference type="InterPro" id="IPR002156">
    <property type="entry name" value="RNaseH_domain"/>
</dbReference>
<keyword evidence="4" id="KW-0255">Endonuclease</keyword>
<evidence type="ECO:0000313" key="8">
    <source>
        <dbReference type="EMBL" id="TRZ05824.1"/>
    </source>
</evidence>
<gene>
    <name evidence="8" type="ORF">HGM15179_021283</name>
</gene>
<keyword evidence="9" id="KW-1185">Reference proteome</keyword>
<dbReference type="AlphaFoldDB" id="A0A8K1D820"/>
<keyword evidence="5" id="KW-0378">Hydrolase</keyword>
<dbReference type="GO" id="GO:0004523">
    <property type="term" value="F:RNA-DNA hybrid ribonuclease activity"/>
    <property type="evidence" value="ECO:0007669"/>
    <property type="project" value="InterPro"/>
</dbReference>
<sequence>MATPVPREDFDWRLTNSVPLQSALENFTGQISYHLPSHKLLQVAKSMQISLPPKHSQEPVQGPIVFTDGSGKTGKAIVTWKDGSEWKVLEGCEDESDQLVELRAAVMAFQKFSQ</sequence>
<evidence type="ECO:0000313" key="9">
    <source>
        <dbReference type="Proteomes" id="UP000796761"/>
    </source>
</evidence>
<reference evidence="8" key="1">
    <citation type="submission" date="2019-04" db="EMBL/GenBank/DDBJ databases">
        <title>Genome assembly of Zosterops borbonicus 15179.</title>
        <authorList>
            <person name="Leroy T."/>
            <person name="Anselmetti Y."/>
            <person name="Tilak M.-K."/>
            <person name="Nabholz B."/>
        </authorList>
    </citation>
    <scope>NUCLEOTIDE SEQUENCE</scope>
    <source>
        <strain evidence="8">HGM_15179</strain>
        <tissue evidence="8">Muscle</tissue>
    </source>
</reference>
<dbReference type="EMBL" id="SWJQ01003332">
    <property type="protein sequence ID" value="TRZ05824.1"/>
    <property type="molecule type" value="Genomic_DNA"/>
</dbReference>
<dbReference type="InterPro" id="IPR012337">
    <property type="entry name" value="RNaseH-like_sf"/>
</dbReference>
<evidence type="ECO:0000256" key="4">
    <source>
        <dbReference type="ARBA" id="ARBA00022759"/>
    </source>
</evidence>
<dbReference type="PROSITE" id="PS50879">
    <property type="entry name" value="RNASE_H_1"/>
    <property type="match status" value="1"/>
</dbReference>
<dbReference type="GO" id="GO:0003964">
    <property type="term" value="F:RNA-directed DNA polymerase activity"/>
    <property type="evidence" value="ECO:0007669"/>
    <property type="project" value="UniProtKB-KW"/>
</dbReference>
<dbReference type="GO" id="GO:0035613">
    <property type="term" value="F:RNA stem-loop binding"/>
    <property type="evidence" value="ECO:0007669"/>
    <property type="project" value="TreeGrafter"/>
</dbReference>
<feature type="domain" description="RNase H type-1" evidence="7">
    <location>
        <begin position="59"/>
        <end position="114"/>
    </location>
</feature>
<accession>A0A8K1D820</accession>
<dbReference type="Proteomes" id="UP000796761">
    <property type="component" value="Unassembled WGS sequence"/>
</dbReference>
<name>A0A8K1D820_9PASS</name>
<dbReference type="PANTHER" id="PTHR41694:SF3">
    <property type="entry name" value="RNA-DIRECTED DNA POLYMERASE-RELATED"/>
    <property type="match status" value="1"/>
</dbReference>
<evidence type="ECO:0000256" key="6">
    <source>
        <dbReference type="ARBA" id="ARBA00022918"/>
    </source>
</evidence>